<proteinExistence type="predicted"/>
<dbReference type="HOGENOM" id="CLU_2332956_0_0_6"/>
<reference evidence="1 2" key="1">
    <citation type="submission" date="2013-08" db="EMBL/GenBank/DDBJ databases">
        <authorList>
            <person name="Stouthamer R."/>
            <person name="Nunney L."/>
        </authorList>
    </citation>
    <scope>NUCLEOTIDE SEQUENCE [LARGE SCALE GENOMIC DNA]</scope>
    <source>
        <strain evidence="2">ann-1</strain>
    </source>
</reference>
<evidence type="ECO:0000313" key="2">
    <source>
        <dbReference type="Proteomes" id="UP000027215"/>
    </source>
</evidence>
<dbReference type="KEGG" id="xfs:D934_10015"/>
<dbReference type="AlphaFoldDB" id="A0A060HDM4"/>
<dbReference type="Proteomes" id="UP000027215">
    <property type="component" value="Chromosome"/>
</dbReference>
<evidence type="ECO:0000313" key="1">
    <source>
        <dbReference type="EMBL" id="AIC11491.1"/>
    </source>
</evidence>
<name>A0A060HDM4_XYLFS</name>
<organism evidence="1 2">
    <name type="scientific">Xylella fastidiosa subsp. sandyi Ann-1</name>
    <dbReference type="NCBI Taxonomy" id="155920"/>
    <lineage>
        <taxon>Bacteria</taxon>
        <taxon>Pseudomonadati</taxon>
        <taxon>Pseudomonadota</taxon>
        <taxon>Gammaproteobacteria</taxon>
        <taxon>Lysobacterales</taxon>
        <taxon>Lysobacteraceae</taxon>
        <taxon>Xylella</taxon>
    </lineage>
</organism>
<dbReference type="EMBL" id="CP006696">
    <property type="protein sequence ID" value="AIC11491.1"/>
    <property type="molecule type" value="Genomic_DNA"/>
</dbReference>
<gene>
    <name evidence="1" type="ORF">D934_10015</name>
</gene>
<accession>A0A060HDM4</accession>
<dbReference type="PATRIC" id="fig|155920.8.peg.2345"/>
<sequence>MLINRHSTRHPAPCTDHIFDQPTAEADHDMMAPKCTEGAHVEKFMTYPFPIPAYKLGTFTMTHNRICVAQHYPGSYQTNNEARLITKRTPDARHLNHD</sequence>
<protein>
    <submittedName>
        <fullName evidence="1">Uncharacterized protein</fullName>
    </submittedName>
</protein>